<protein>
    <submittedName>
        <fullName evidence="1">Uncharacterized protein</fullName>
    </submittedName>
</protein>
<reference evidence="1 2" key="1">
    <citation type="submission" date="2014-04" db="EMBL/GenBank/DDBJ databases">
        <authorList>
            <consortium name="DOE Joint Genome Institute"/>
            <person name="Kuo A."/>
            <person name="Kohler A."/>
            <person name="Nagy L.G."/>
            <person name="Floudas D."/>
            <person name="Copeland A."/>
            <person name="Barry K.W."/>
            <person name="Cichocki N."/>
            <person name="Veneault-Fourrey C."/>
            <person name="LaButti K."/>
            <person name="Lindquist E.A."/>
            <person name="Lipzen A."/>
            <person name="Lundell T."/>
            <person name="Morin E."/>
            <person name="Murat C."/>
            <person name="Sun H."/>
            <person name="Tunlid A."/>
            <person name="Henrissat B."/>
            <person name="Grigoriev I.V."/>
            <person name="Hibbett D.S."/>
            <person name="Martin F."/>
            <person name="Nordberg H.P."/>
            <person name="Cantor M.N."/>
            <person name="Hua S.X."/>
        </authorList>
    </citation>
    <scope>NUCLEOTIDE SEQUENCE [LARGE SCALE GENOMIC DNA]</scope>
    <source>
        <strain evidence="1 2">Foug A</strain>
    </source>
</reference>
<dbReference type="InParanoid" id="A0A0C3CXF0"/>
<dbReference type="Proteomes" id="UP000053989">
    <property type="component" value="Unassembled WGS sequence"/>
</dbReference>
<gene>
    <name evidence="1" type="ORF">SCLCIDRAFT_31998</name>
</gene>
<evidence type="ECO:0000313" key="1">
    <source>
        <dbReference type="EMBL" id="KIM53240.1"/>
    </source>
</evidence>
<dbReference type="AlphaFoldDB" id="A0A0C3CXF0"/>
<sequence length="55" mass="6002">MRSNYLTSACAHMVAVLDGQLEQLHPHAQIYHAFTTSHLISACAHTVAVLDGQLE</sequence>
<keyword evidence="2" id="KW-1185">Reference proteome</keyword>
<reference evidence="2" key="2">
    <citation type="submission" date="2015-01" db="EMBL/GenBank/DDBJ databases">
        <title>Evolutionary Origins and Diversification of the Mycorrhizal Mutualists.</title>
        <authorList>
            <consortium name="DOE Joint Genome Institute"/>
            <consortium name="Mycorrhizal Genomics Consortium"/>
            <person name="Kohler A."/>
            <person name="Kuo A."/>
            <person name="Nagy L.G."/>
            <person name="Floudas D."/>
            <person name="Copeland A."/>
            <person name="Barry K.W."/>
            <person name="Cichocki N."/>
            <person name="Veneault-Fourrey C."/>
            <person name="LaButti K."/>
            <person name="Lindquist E.A."/>
            <person name="Lipzen A."/>
            <person name="Lundell T."/>
            <person name="Morin E."/>
            <person name="Murat C."/>
            <person name="Riley R."/>
            <person name="Ohm R."/>
            <person name="Sun H."/>
            <person name="Tunlid A."/>
            <person name="Henrissat B."/>
            <person name="Grigoriev I.V."/>
            <person name="Hibbett D.S."/>
            <person name="Martin F."/>
        </authorList>
    </citation>
    <scope>NUCLEOTIDE SEQUENCE [LARGE SCALE GENOMIC DNA]</scope>
    <source>
        <strain evidence="2">Foug A</strain>
    </source>
</reference>
<dbReference type="HOGENOM" id="CLU_3033689_0_0_1"/>
<proteinExistence type="predicted"/>
<organism evidence="1 2">
    <name type="scientific">Scleroderma citrinum Foug A</name>
    <dbReference type="NCBI Taxonomy" id="1036808"/>
    <lineage>
        <taxon>Eukaryota</taxon>
        <taxon>Fungi</taxon>
        <taxon>Dikarya</taxon>
        <taxon>Basidiomycota</taxon>
        <taxon>Agaricomycotina</taxon>
        <taxon>Agaricomycetes</taxon>
        <taxon>Agaricomycetidae</taxon>
        <taxon>Boletales</taxon>
        <taxon>Sclerodermatineae</taxon>
        <taxon>Sclerodermataceae</taxon>
        <taxon>Scleroderma</taxon>
    </lineage>
</organism>
<name>A0A0C3CXF0_9AGAM</name>
<accession>A0A0C3CXF0</accession>
<dbReference type="EMBL" id="KN822185">
    <property type="protein sequence ID" value="KIM53240.1"/>
    <property type="molecule type" value="Genomic_DNA"/>
</dbReference>
<evidence type="ECO:0000313" key="2">
    <source>
        <dbReference type="Proteomes" id="UP000053989"/>
    </source>
</evidence>